<proteinExistence type="predicted"/>
<sequence length="118" mass="13406">MSQLAAKRKRNVLTIESKLKIVESMEKDESVAVVASHYKDDLEAWMKINEEDPEYEIKDDSAIVSETLGIASIDDSNQESVTEDSVIKKISFAEALSCSQTLLEYLEQQYDTNYKFSD</sequence>
<reference evidence="1 2" key="1">
    <citation type="journal article" date="2024" name="BMC Genomics">
        <title>De novo assembly and annotation of Popillia japonica's genome with initial clues to its potential as an invasive pest.</title>
        <authorList>
            <person name="Cucini C."/>
            <person name="Boschi S."/>
            <person name="Funari R."/>
            <person name="Cardaioli E."/>
            <person name="Iannotti N."/>
            <person name="Marturano G."/>
            <person name="Paoli F."/>
            <person name="Bruttini M."/>
            <person name="Carapelli A."/>
            <person name="Frati F."/>
            <person name="Nardi F."/>
        </authorList>
    </citation>
    <scope>NUCLEOTIDE SEQUENCE [LARGE SCALE GENOMIC DNA]</scope>
    <source>
        <strain evidence="1">DMR45628</strain>
    </source>
</reference>
<dbReference type="Proteomes" id="UP001458880">
    <property type="component" value="Unassembled WGS sequence"/>
</dbReference>
<name>A0AAW1N7R0_POPJA</name>
<keyword evidence="2" id="KW-1185">Reference proteome</keyword>
<dbReference type="AlphaFoldDB" id="A0AAW1N7R0"/>
<gene>
    <name evidence="1" type="ORF">QE152_g1289</name>
</gene>
<dbReference type="EMBL" id="JASPKY010000007">
    <property type="protein sequence ID" value="KAK9754470.1"/>
    <property type="molecule type" value="Genomic_DNA"/>
</dbReference>
<evidence type="ECO:0000313" key="2">
    <source>
        <dbReference type="Proteomes" id="UP001458880"/>
    </source>
</evidence>
<protein>
    <submittedName>
        <fullName evidence="1">Uncharacterized protein</fullName>
    </submittedName>
</protein>
<evidence type="ECO:0000313" key="1">
    <source>
        <dbReference type="EMBL" id="KAK9754470.1"/>
    </source>
</evidence>
<comment type="caution">
    <text evidence="1">The sequence shown here is derived from an EMBL/GenBank/DDBJ whole genome shotgun (WGS) entry which is preliminary data.</text>
</comment>
<accession>A0AAW1N7R0</accession>
<organism evidence="1 2">
    <name type="scientific">Popillia japonica</name>
    <name type="common">Japanese beetle</name>
    <dbReference type="NCBI Taxonomy" id="7064"/>
    <lineage>
        <taxon>Eukaryota</taxon>
        <taxon>Metazoa</taxon>
        <taxon>Ecdysozoa</taxon>
        <taxon>Arthropoda</taxon>
        <taxon>Hexapoda</taxon>
        <taxon>Insecta</taxon>
        <taxon>Pterygota</taxon>
        <taxon>Neoptera</taxon>
        <taxon>Endopterygota</taxon>
        <taxon>Coleoptera</taxon>
        <taxon>Polyphaga</taxon>
        <taxon>Scarabaeiformia</taxon>
        <taxon>Scarabaeidae</taxon>
        <taxon>Rutelinae</taxon>
        <taxon>Popillia</taxon>
    </lineage>
</organism>